<sequence length="126" mass="14011">MTVSIIPGTLAAVLHKIPDLTDSNFNKWSKGMNLFFFGIGAEFVSTGITPPATDADKSSLDKQMLPYIYGKVSEEYQYLVEDGTSAAAVWKELKNQFQKPSLSSRITGRQELYNIVHDASRNISVY</sequence>
<protein>
    <recommendedName>
        <fullName evidence="3">Retrotransposon Copia-like N-terminal domain-containing protein</fullName>
    </recommendedName>
</protein>
<organism evidence="1 2">
    <name type="scientific">Favolaschia claudopus</name>
    <dbReference type="NCBI Taxonomy" id="2862362"/>
    <lineage>
        <taxon>Eukaryota</taxon>
        <taxon>Fungi</taxon>
        <taxon>Dikarya</taxon>
        <taxon>Basidiomycota</taxon>
        <taxon>Agaricomycotina</taxon>
        <taxon>Agaricomycetes</taxon>
        <taxon>Agaricomycetidae</taxon>
        <taxon>Agaricales</taxon>
        <taxon>Marasmiineae</taxon>
        <taxon>Mycenaceae</taxon>
        <taxon>Favolaschia</taxon>
    </lineage>
</organism>
<dbReference type="EMBL" id="JAWWNJ010000070">
    <property type="protein sequence ID" value="KAK7007655.1"/>
    <property type="molecule type" value="Genomic_DNA"/>
</dbReference>
<accession>A0AAW0AF22</accession>
<dbReference type="Proteomes" id="UP001362999">
    <property type="component" value="Unassembled WGS sequence"/>
</dbReference>
<evidence type="ECO:0000313" key="2">
    <source>
        <dbReference type="Proteomes" id="UP001362999"/>
    </source>
</evidence>
<comment type="caution">
    <text evidence="1">The sequence shown here is derived from an EMBL/GenBank/DDBJ whole genome shotgun (WGS) entry which is preliminary data.</text>
</comment>
<proteinExistence type="predicted"/>
<dbReference type="AlphaFoldDB" id="A0AAW0AF22"/>
<gene>
    <name evidence="1" type="ORF">R3P38DRAFT_2553374</name>
</gene>
<evidence type="ECO:0000313" key="1">
    <source>
        <dbReference type="EMBL" id="KAK7007655.1"/>
    </source>
</evidence>
<reference evidence="1 2" key="1">
    <citation type="journal article" date="2024" name="J Genomics">
        <title>Draft genome sequencing and assembly of Favolaschia claudopus CIRM-BRFM 2984 isolated from oak limbs.</title>
        <authorList>
            <person name="Navarro D."/>
            <person name="Drula E."/>
            <person name="Chaduli D."/>
            <person name="Cazenave R."/>
            <person name="Ahrendt S."/>
            <person name="Wang J."/>
            <person name="Lipzen A."/>
            <person name="Daum C."/>
            <person name="Barry K."/>
            <person name="Grigoriev I.V."/>
            <person name="Favel A."/>
            <person name="Rosso M.N."/>
            <person name="Martin F."/>
        </authorList>
    </citation>
    <scope>NUCLEOTIDE SEQUENCE [LARGE SCALE GENOMIC DNA]</scope>
    <source>
        <strain evidence="1 2">CIRM-BRFM 2984</strain>
    </source>
</reference>
<evidence type="ECO:0008006" key="3">
    <source>
        <dbReference type="Google" id="ProtNLM"/>
    </source>
</evidence>
<feature type="non-terminal residue" evidence="1">
    <location>
        <position position="126"/>
    </location>
</feature>
<keyword evidence="2" id="KW-1185">Reference proteome</keyword>
<name>A0AAW0AF22_9AGAR</name>